<dbReference type="InterPro" id="IPR029526">
    <property type="entry name" value="PGBD"/>
</dbReference>
<dbReference type="EMBL" id="JAGRRH010000012">
    <property type="protein sequence ID" value="KAG7362295.1"/>
    <property type="molecule type" value="Genomic_DNA"/>
</dbReference>
<dbReference type="AlphaFoldDB" id="A0A9K3LI88"/>
<sequence length="161" mass="18545">MSQFPTYSMRLGATVAHVTEKKTGPRDYKPRLEFENNESMPTVLKIFESFFFQSFIKNVYVCPKKALALWKRVPYNVLWLSGILFVMELVEGKDQPQQLRNEEDNFGTTVGLLLRLKTSLWGSARVLVLDSGFCVLKCLIELAKKGVYGSALIKKRKYWPK</sequence>
<proteinExistence type="predicted"/>
<keyword evidence="3" id="KW-1185">Reference proteome</keyword>
<evidence type="ECO:0000313" key="2">
    <source>
        <dbReference type="EMBL" id="KAG7362295.1"/>
    </source>
</evidence>
<organism evidence="2 3">
    <name type="scientific">Nitzschia inconspicua</name>
    <dbReference type="NCBI Taxonomy" id="303405"/>
    <lineage>
        <taxon>Eukaryota</taxon>
        <taxon>Sar</taxon>
        <taxon>Stramenopiles</taxon>
        <taxon>Ochrophyta</taxon>
        <taxon>Bacillariophyta</taxon>
        <taxon>Bacillariophyceae</taxon>
        <taxon>Bacillariophycidae</taxon>
        <taxon>Bacillariales</taxon>
        <taxon>Bacillariaceae</taxon>
        <taxon>Nitzschia</taxon>
    </lineage>
</organism>
<protein>
    <submittedName>
        <fullName evidence="2">Transposase IS4</fullName>
    </submittedName>
</protein>
<name>A0A9K3LI88_9STRA</name>
<dbReference type="Proteomes" id="UP000693970">
    <property type="component" value="Unassembled WGS sequence"/>
</dbReference>
<reference evidence="2" key="1">
    <citation type="journal article" date="2021" name="Sci. Rep.">
        <title>Diploid genomic architecture of Nitzschia inconspicua, an elite biomass production diatom.</title>
        <authorList>
            <person name="Oliver A."/>
            <person name="Podell S."/>
            <person name="Pinowska A."/>
            <person name="Traller J.C."/>
            <person name="Smith S.R."/>
            <person name="McClure R."/>
            <person name="Beliaev A."/>
            <person name="Bohutskyi P."/>
            <person name="Hill E.A."/>
            <person name="Rabines A."/>
            <person name="Zheng H."/>
            <person name="Allen L.Z."/>
            <person name="Kuo A."/>
            <person name="Grigoriev I.V."/>
            <person name="Allen A.E."/>
            <person name="Hazlebeck D."/>
            <person name="Allen E.E."/>
        </authorList>
    </citation>
    <scope>NUCLEOTIDE SEQUENCE</scope>
    <source>
        <strain evidence="2">Hildebrandi</strain>
    </source>
</reference>
<reference evidence="2" key="2">
    <citation type="submission" date="2021-04" db="EMBL/GenBank/DDBJ databases">
        <authorList>
            <person name="Podell S."/>
        </authorList>
    </citation>
    <scope>NUCLEOTIDE SEQUENCE</scope>
    <source>
        <strain evidence="2">Hildebrandi</strain>
    </source>
</reference>
<dbReference type="Pfam" id="PF13843">
    <property type="entry name" value="DDE_Tnp_1_7"/>
    <property type="match status" value="1"/>
</dbReference>
<evidence type="ECO:0000313" key="3">
    <source>
        <dbReference type="Proteomes" id="UP000693970"/>
    </source>
</evidence>
<gene>
    <name evidence="2" type="ORF">IV203_025961</name>
</gene>
<feature type="domain" description="PiggyBac transposable element-derived protein" evidence="1">
    <location>
        <begin position="81"/>
        <end position="161"/>
    </location>
</feature>
<evidence type="ECO:0000259" key="1">
    <source>
        <dbReference type="Pfam" id="PF13843"/>
    </source>
</evidence>
<dbReference type="OrthoDB" id="5985989at2759"/>
<accession>A0A9K3LI88</accession>
<comment type="caution">
    <text evidence="2">The sequence shown here is derived from an EMBL/GenBank/DDBJ whole genome shotgun (WGS) entry which is preliminary data.</text>
</comment>